<dbReference type="Proteomes" id="UP000002640">
    <property type="component" value="Unassembled WGS sequence"/>
</dbReference>
<feature type="domain" description="NADH:flavin oxidoreductase/NADH oxidase N-terminal" evidence="1">
    <location>
        <begin position="37"/>
        <end position="193"/>
    </location>
</feature>
<organism evidence="2 3">
    <name type="scientific">Phytophthora sojae (strain P6497)</name>
    <name type="common">Soybean stem and root rot agent</name>
    <name type="synonym">Phytophthora megasperma f. sp. glycines</name>
    <dbReference type="NCBI Taxonomy" id="1094619"/>
    <lineage>
        <taxon>Eukaryota</taxon>
        <taxon>Sar</taxon>
        <taxon>Stramenopiles</taxon>
        <taxon>Oomycota</taxon>
        <taxon>Peronosporomycetes</taxon>
        <taxon>Peronosporales</taxon>
        <taxon>Peronosporaceae</taxon>
        <taxon>Phytophthora</taxon>
    </lineage>
</organism>
<dbReference type="InterPro" id="IPR001155">
    <property type="entry name" value="OxRdtase_FMN_N"/>
</dbReference>
<sequence length="280" mass="31255">MFELSSHSAFCILLSSQPTLPPKHHRQATIIPTADYKLFTPLKLGDNLELKNRIALTRGRANADGVPSENNELYYEQRAGAGLIISEGTAVSEQGYGWYHVAACYTDARAEGWKRVIDRVHNKGGKIFMQMWHIGRQGHSSFNKKGEIVLASALRCESGHTRDTDYVVSDYETPRALETEEIPSIVEDYRKSALVGVVEESGVARYPSLYLLSCSMICPRCPCYRSRLVRSGAADLVVFGRLYITNPDLAKRFQNDWPVEPMAGHGAYYNSALGGKLYND</sequence>
<gene>
    <name evidence="2" type="ORF">PHYSODRAFT_257267</name>
</gene>
<dbReference type="GO" id="GO:0016491">
    <property type="term" value="F:oxidoreductase activity"/>
    <property type="evidence" value="ECO:0007669"/>
    <property type="project" value="InterPro"/>
</dbReference>
<evidence type="ECO:0000259" key="1">
    <source>
        <dbReference type="Pfam" id="PF00724"/>
    </source>
</evidence>
<dbReference type="PANTHER" id="PTHR22893:SF91">
    <property type="entry name" value="NADPH DEHYDROGENASE 2-RELATED"/>
    <property type="match status" value="1"/>
</dbReference>
<dbReference type="GO" id="GO:0010181">
    <property type="term" value="F:FMN binding"/>
    <property type="evidence" value="ECO:0007669"/>
    <property type="project" value="InterPro"/>
</dbReference>
<proteinExistence type="predicted"/>
<dbReference type="RefSeq" id="XP_009530307.1">
    <property type="nucleotide sequence ID" value="XM_009532012.1"/>
</dbReference>
<dbReference type="EMBL" id="JH159156">
    <property type="protein sequence ID" value="EGZ12878.1"/>
    <property type="molecule type" value="Genomic_DNA"/>
</dbReference>
<accession>G4ZTB4</accession>
<dbReference type="KEGG" id="psoj:PHYSODRAFT_257267"/>
<dbReference type="SMR" id="G4ZTB4"/>
<dbReference type="Pfam" id="PF00724">
    <property type="entry name" value="Oxidored_FMN"/>
    <property type="match status" value="1"/>
</dbReference>
<evidence type="ECO:0000313" key="3">
    <source>
        <dbReference type="Proteomes" id="UP000002640"/>
    </source>
</evidence>
<dbReference type="PANTHER" id="PTHR22893">
    <property type="entry name" value="NADH OXIDOREDUCTASE-RELATED"/>
    <property type="match status" value="1"/>
</dbReference>
<dbReference type="AlphaFoldDB" id="G4ZTB4"/>
<dbReference type="OMA" id="MFELSSH"/>
<protein>
    <recommendedName>
        <fullName evidence="1">NADH:flavin oxidoreductase/NADH oxidase N-terminal domain-containing protein</fullName>
    </recommendedName>
</protein>
<evidence type="ECO:0000313" key="2">
    <source>
        <dbReference type="EMBL" id="EGZ12878.1"/>
    </source>
</evidence>
<reference evidence="2 3" key="1">
    <citation type="journal article" date="2006" name="Science">
        <title>Phytophthora genome sequences uncover evolutionary origins and mechanisms of pathogenesis.</title>
        <authorList>
            <person name="Tyler B.M."/>
            <person name="Tripathy S."/>
            <person name="Zhang X."/>
            <person name="Dehal P."/>
            <person name="Jiang R.H."/>
            <person name="Aerts A."/>
            <person name="Arredondo F.D."/>
            <person name="Baxter L."/>
            <person name="Bensasson D."/>
            <person name="Beynon J.L."/>
            <person name="Chapman J."/>
            <person name="Damasceno C.M."/>
            <person name="Dorrance A.E."/>
            <person name="Dou D."/>
            <person name="Dickerman A.W."/>
            <person name="Dubchak I.L."/>
            <person name="Garbelotto M."/>
            <person name="Gijzen M."/>
            <person name="Gordon S.G."/>
            <person name="Govers F."/>
            <person name="Grunwald N.J."/>
            <person name="Huang W."/>
            <person name="Ivors K.L."/>
            <person name="Jones R.W."/>
            <person name="Kamoun S."/>
            <person name="Krampis K."/>
            <person name="Lamour K.H."/>
            <person name="Lee M.K."/>
            <person name="McDonald W.H."/>
            <person name="Medina M."/>
            <person name="Meijer H.J."/>
            <person name="Nordberg E.K."/>
            <person name="Maclean D.J."/>
            <person name="Ospina-Giraldo M.D."/>
            <person name="Morris P.F."/>
            <person name="Phuntumart V."/>
            <person name="Putnam N.H."/>
            <person name="Rash S."/>
            <person name="Rose J.K."/>
            <person name="Sakihama Y."/>
            <person name="Salamov A.A."/>
            <person name="Savidor A."/>
            <person name="Scheuring C.F."/>
            <person name="Smith B.M."/>
            <person name="Sobral B.W."/>
            <person name="Terry A."/>
            <person name="Torto-Alalibo T.A."/>
            <person name="Win J."/>
            <person name="Xu Z."/>
            <person name="Zhang H."/>
            <person name="Grigoriev I.V."/>
            <person name="Rokhsar D.S."/>
            <person name="Boore J.L."/>
        </authorList>
    </citation>
    <scope>NUCLEOTIDE SEQUENCE [LARGE SCALE GENOMIC DNA]</scope>
    <source>
        <strain evidence="2 3">P6497</strain>
    </source>
</reference>
<name>G4ZTB4_PHYSP</name>
<dbReference type="InterPro" id="IPR045247">
    <property type="entry name" value="Oye-like"/>
</dbReference>
<keyword evidence="3" id="KW-1185">Reference proteome</keyword>
<dbReference type="SUPFAM" id="SSF51395">
    <property type="entry name" value="FMN-linked oxidoreductases"/>
    <property type="match status" value="2"/>
</dbReference>
<dbReference type="InterPro" id="IPR013785">
    <property type="entry name" value="Aldolase_TIM"/>
</dbReference>
<dbReference type="InParanoid" id="G4ZTB4"/>
<dbReference type="GeneID" id="20638848"/>
<dbReference type="Gene3D" id="3.20.20.70">
    <property type="entry name" value="Aldolase class I"/>
    <property type="match status" value="2"/>
</dbReference>